<protein>
    <submittedName>
        <fullName evidence="1">Uncharacterized protein</fullName>
    </submittedName>
</protein>
<reference evidence="2" key="1">
    <citation type="journal article" date="2020" name="Nat. Commun.">
        <title>Genome sequence of the cluster root forming white lupin.</title>
        <authorList>
            <person name="Hufnagel B."/>
            <person name="Marques A."/>
            <person name="Soriano A."/>
            <person name="Marques L."/>
            <person name="Divol F."/>
            <person name="Doumas P."/>
            <person name="Sallet E."/>
            <person name="Mancinotti D."/>
            <person name="Carrere S."/>
            <person name="Marande W."/>
            <person name="Arribat S."/>
            <person name="Keller J."/>
            <person name="Huneau C."/>
            <person name="Blein T."/>
            <person name="Aime D."/>
            <person name="Laguerre M."/>
            <person name="Taylor J."/>
            <person name="Schubert V."/>
            <person name="Nelson M."/>
            <person name="Geu-Flores F."/>
            <person name="Crespi M."/>
            <person name="Gallardo-Guerrero K."/>
            <person name="Delaux P.-M."/>
            <person name="Salse J."/>
            <person name="Berges H."/>
            <person name="Guyot R."/>
            <person name="Gouzy J."/>
            <person name="Peret B."/>
        </authorList>
    </citation>
    <scope>NUCLEOTIDE SEQUENCE [LARGE SCALE GENOMIC DNA]</scope>
    <source>
        <strain evidence="2">cv. Amiga</strain>
    </source>
</reference>
<keyword evidence="2" id="KW-1185">Reference proteome</keyword>
<evidence type="ECO:0000313" key="1">
    <source>
        <dbReference type="EMBL" id="KAE9602242.1"/>
    </source>
</evidence>
<proteinExistence type="predicted"/>
<dbReference type="Proteomes" id="UP000447434">
    <property type="component" value="Chromosome 12"/>
</dbReference>
<accession>A0A6A4PL82</accession>
<dbReference type="EMBL" id="WOCE01000012">
    <property type="protein sequence ID" value="KAE9602242.1"/>
    <property type="molecule type" value="Genomic_DNA"/>
</dbReference>
<organism evidence="1 2">
    <name type="scientific">Lupinus albus</name>
    <name type="common">White lupine</name>
    <name type="synonym">Lupinus termis</name>
    <dbReference type="NCBI Taxonomy" id="3870"/>
    <lineage>
        <taxon>Eukaryota</taxon>
        <taxon>Viridiplantae</taxon>
        <taxon>Streptophyta</taxon>
        <taxon>Embryophyta</taxon>
        <taxon>Tracheophyta</taxon>
        <taxon>Spermatophyta</taxon>
        <taxon>Magnoliopsida</taxon>
        <taxon>eudicotyledons</taxon>
        <taxon>Gunneridae</taxon>
        <taxon>Pentapetalae</taxon>
        <taxon>rosids</taxon>
        <taxon>fabids</taxon>
        <taxon>Fabales</taxon>
        <taxon>Fabaceae</taxon>
        <taxon>Papilionoideae</taxon>
        <taxon>50 kb inversion clade</taxon>
        <taxon>genistoids sensu lato</taxon>
        <taxon>core genistoids</taxon>
        <taxon>Genisteae</taxon>
        <taxon>Lupinus</taxon>
    </lineage>
</organism>
<sequence length="51" mass="5912">MSQIMTLTCCVTKHKRVPIHFRNSLVYFGLESFLKKLKGVHTINMTFSIIV</sequence>
<name>A0A6A4PL82_LUPAL</name>
<comment type="caution">
    <text evidence="1">The sequence shown here is derived from an EMBL/GenBank/DDBJ whole genome shotgun (WGS) entry which is preliminary data.</text>
</comment>
<dbReference type="AlphaFoldDB" id="A0A6A4PL82"/>
<evidence type="ECO:0000313" key="2">
    <source>
        <dbReference type="Proteomes" id="UP000447434"/>
    </source>
</evidence>
<gene>
    <name evidence="1" type="ORF">Lalb_Chr12g0197471</name>
</gene>